<dbReference type="Proteomes" id="UP000015530">
    <property type="component" value="Unassembled WGS sequence"/>
</dbReference>
<reference evidence="3" key="1">
    <citation type="journal article" date="2013" name="Mol. Plant Microbe Interact.">
        <title>Global aspects of pacC regulation of pathogenicity genes in Colletotrichum gloeosporioides as revealed by transcriptome analysis.</title>
        <authorList>
            <person name="Alkan N."/>
            <person name="Meng X."/>
            <person name="Friedlander G."/>
            <person name="Reuveni E."/>
            <person name="Sukno S."/>
            <person name="Sherman A."/>
            <person name="Thon M."/>
            <person name="Fluhr R."/>
            <person name="Prusky D."/>
        </authorList>
    </citation>
    <scope>NUCLEOTIDE SEQUENCE [LARGE SCALE GENOMIC DNA]</scope>
    <source>
        <strain evidence="3">Cg-14</strain>
    </source>
</reference>
<evidence type="ECO:0000256" key="1">
    <source>
        <dbReference type="SAM" id="MobiDB-lite"/>
    </source>
</evidence>
<feature type="compositionally biased region" description="Low complexity" evidence="1">
    <location>
        <begin position="7"/>
        <end position="21"/>
    </location>
</feature>
<organism evidence="2 3">
    <name type="scientific">Colletotrichum gloeosporioides (strain Cg-14)</name>
    <name type="common">Anthracnose fungus</name>
    <name type="synonym">Glomerella cingulata</name>
    <dbReference type="NCBI Taxonomy" id="1237896"/>
    <lineage>
        <taxon>Eukaryota</taxon>
        <taxon>Fungi</taxon>
        <taxon>Dikarya</taxon>
        <taxon>Ascomycota</taxon>
        <taxon>Pezizomycotina</taxon>
        <taxon>Sordariomycetes</taxon>
        <taxon>Hypocreomycetidae</taxon>
        <taxon>Glomerellales</taxon>
        <taxon>Glomerellaceae</taxon>
        <taxon>Colletotrichum</taxon>
        <taxon>Colletotrichum gloeosporioides species complex</taxon>
    </lineage>
</organism>
<accession>T0KWN1</accession>
<protein>
    <submittedName>
        <fullName evidence="2">Uncharacterized protein</fullName>
    </submittedName>
</protein>
<dbReference type="AlphaFoldDB" id="T0KWN1"/>
<name>T0KWN1_COLGC</name>
<sequence>MGLMARSSISSRSDLLSCLSQ</sequence>
<feature type="region of interest" description="Disordered" evidence="1">
    <location>
        <begin position="1"/>
        <end position="21"/>
    </location>
</feature>
<dbReference type="HOGENOM" id="CLU_3426885_0_0_1"/>
<proteinExistence type="predicted"/>
<gene>
    <name evidence="2" type="ORF">CGLO_17532</name>
</gene>
<evidence type="ECO:0000313" key="3">
    <source>
        <dbReference type="Proteomes" id="UP000015530"/>
    </source>
</evidence>
<comment type="caution">
    <text evidence="2">The sequence shown here is derived from an EMBL/GenBank/DDBJ whole genome shotgun (WGS) entry which is preliminary data.</text>
</comment>
<dbReference type="EMBL" id="AMYD01004173">
    <property type="protein sequence ID" value="EQB43776.1"/>
    <property type="molecule type" value="Genomic_DNA"/>
</dbReference>
<evidence type="ECO:0000313" key="2">
    <source>
        <dbReference type="EMBL" id="EQB43776.1"/>
    </source>
</evidence>